<feature type="domain" description="HTH araC/xylS-type" evidence="6">
    <location>
        <begin position="293"/>
        <end position="401"/>
    </location>
</feature>
<keyword evidence="8" id="KW-1185">Reference proteome</keyword>
<evidence type="ECO:0000256" key="4">
    <source>
        <dbReference type="SAM" id="MobiDB-lite"/>
    </source>
</evidence>
<evidence type="ECO:0000256" key="5">
    <source>
        <dbReference type="SAM" id="Phobius"/>
    </source>
</evidence>
<feature type="transmembrane region" description="Helical" evidence="5">
    <location>
        <begin position="146"/>
        <end position="172"/>
    </location>
</feature>
<comment type="caution">
    <text evidence="7">The sequence shown here is derived from an EMBL/GenBank/DDBJ whole genome shotgun (WGS) entry which is preliminary data.</text>
</comment>
<dbReference type="Proteomes" id="UP000628710">
    <property type="component" value="Unassembled WGS sequence"/>
</dbReference>
<dbReference type="InterPro" id="IPR018060">
    <property type="entry name" value="HTH_AraC"/>
</dbReference>
<dbReference type="GO" id="GO:0043565">
    <property type="term" value="F:sequence-specific DNA binding"/>
    <property type="evidence" value="ECO:0007669"/>
    <property type="project" value="InterPro"/>
</dbReference>
<dbReference type="AlphaFoldDB" id="A0A934JRY2"/>
<dbReference type="PANTHER" id="PTHR43280:SF29">
    <property type="entry name" value="ARAC-FAMILY TRANSCRIPTIONAL REGULATOR"/>
    <property type="match status" value="1"/>
</dbReference>
<evidence type="ECO:0000256" key="2">
    <source>
        <dbReference type="ARBA" id="ARBA00023125"/>
    </source>
</evidence>
<dbReference type="PROSITE" id="PS01124">
    <property type="entry name" value="HTH_ARAC_FAMILY_2"/>
    <property type="match status" value="1"/>
</dbReference>
<evidence type="ECO:0000313" key="7">
    <source>
        <dbReference type="EMBL" id="MBJ7539593.1"/>
    </source>
</evidence>
<dbReference type="Gene3D" id="1.10.10.60">
    <property type="entry name" value="Homeodomain-like"/>
    <property type="match status" value="2"/>
</dbReference>
<evidence type="ECO:0000256" key="3">
    <source>
        <dbReference type="ARBA" id="ARBA00023163"/>
    </source>
</evidence>
<organism evidence="7 8">
    <name type="scientific">Marinomonas transparens</name>
    <dbReference type="NCBI Taxonomy" id="2795388"/>
    <lineage>
        <taxon>Bacteria</taxon>
        <taxon>Pseudomonadati</taxon>
        <taxon>Pseudomonadota</taxon>
        <taxon>Gammaproteobacteria</taxon>
        <taxon>Oceanospirillales</taxon>
        <taxon>Oceanospirillaceae</taxon>
        <taxon>Marinomonas</taxon>
    </lineage>
</organism>
<keyword evidence="5" id="KW-0472">Membrane</keyword>
<gene>
    <name evidence="7" type="ORF">I8J31_18105</name>
</gene>
<keyword evidence="2" id="KW-0238">DNA-binding</keyword>
<keyword evidence="5" id="KW-1133">Transmembrane helix</keyword>
<feature type="region of interest" description="Disordered" evidence="4">
    <location>
        <begin position="260"/>
        <end position="285"/>
    </location>
</feature>
<dbReference type="SUPFAM" id="SSF46689">
    <property type="entry name" value="Homeodomain-like"/>
    <property type="match status" value="1"/>
</dbReference>
<accession>A0A934JRY2</accession>
<keyword evidence="5" id="KW-0812">Transmembrane</keyword>
<dbReference type="PANTHER" id="PTHR43280">
    <property type="entry name" value="ARAC-FAMILY TRANSCRIPTIONAL REGULATOR"/>
    <property type="match status" value="1"/>
</dbReference>
<dbReference type="EMBL" id="JAEMNX010000027">
    <property type="protein sequence ID" value="MBJ7539593.1"/>
    <property type="molecule type" value="Genomic_DNA"/>
</dbReference>
<dbReference type="InterPro" id="IPR009057">
    <property type="entry name" value="Homeodomain-like_sf"/>
</dbReference>
<feature type="transmembrane region" description="Helical" evidence="5">
    <location>
        <begin position="106"/>
        <end position="126"/>
    </location>
</feature>
<evidence type="ECO:0000259" key="6">
    <source>
        <dbReference type="PROSITE" id="PS01124"/>
    </source>
</evidence>
<reference evidence="7" key="1">
    <citation type="submission" date="2020-12" db="EMBL/GenBank/DDBJ databases">
        <title>Marinomonas arctica sp. nov., a psychrotolerant bacterium isolated from the Arctic.</title>
        <authorList>
            <person name="Zhang Y."/>
        </authorList>
    </citation>
    <scope>NUCLEOTIDE SEQUENCE</scope>
    <source>
        <strain evidence="7">C1424</strain>
    </source>
</reference>
<feature type="transmembrane region" description="Helical" evidence="5">
    <location>
        <begin position="193"/>
        <end position="214"/>
    </location>
</feature>
<dbReference type="Pfam" id="PF12833">
    <property type="entry name" value="HTH_18"/>
    <property type="match status" value="1"/>
</dbReference>
<feature type="transmembrane region" description="Helical" evidence="5">
    <location>
        <begin position="226"/>
        <end position="244"/>
    </location>
</feature>
<evidence type="ECO:0000313" key="8">
    <source>
        <dbReference type="Proteomes" id="UP000628710"/>
    </source>
</evidence>
<proteinExistence type="predicted"/>
<feature type="compositionally biased region" description="Low complexity" evidence="4">
    <location>
        <begin position="267"/>
        <end position="279"/>
    </location>
</feature>
<protein>
    <submittedName>
        <fullName evidence="7">AraC family transcriptional regulator</fullName>
    </submittedName>
</protein>
<keyword evidence="1" id="KW-0805">Transcription regulation</keyword>
<feature type="transmembrane region" description="Helical" evidence="5">
    <location>
        <begin position="39"/>
        <end position="56"/>
    </location>
</feature>
<dbReference type="GO" id="GO:0003700">
    <property type="term" value="F:DNA-binding transcription factor activity"/>
    <property type="evidence" value="ECO:0007669"/>
    <property type="project" value="InterPro"/>
</dbReference>
<sequence>MAQSLSWFSVLFVLGAGQGAFLVISLLTNKVGDLAANRYLACLALVFTIALFDYFLDLTQLNQQYVQLTVLFWPKEFFYGVFIYFYTRELTQPKHVILRGRQWLHFLPAFLHVVVTWSILVTSTNFQNSMFSITPPQENIYSLSLWLFFNNVETLLSIAHLFIYLALSFRLLHQHRENIKQTFSSIDKINLHWLSGLLIGVLCIYFIWVISVFWPGSAWVNEWLDKFIGISMVILVYAMAYFGLHQPQIFKTTEKPIDKQAHPENLTPSTPEQEPSSPSEKYKNSPLTNELSLAIVSEIKHHMATKKPYLDSQLSLLQLADSLGISIHNLSQIINEQLQQNFFDFINSYRIEEAKRRLASTDDQKYNILTIAMEAGFNSRSSFYNAFKKNMTMTPMQYRKSVQRKIQG</sequence>
<name>A0A934JRY2_9GAMM</name>
<evidence type="ECO:0000256" key="1">
    <source>
        <dbReference type="ARBA" id="ARBA00023015"/>
    </source>
</evidence>
<dbReference type="RefSeq" id="WP_199469987.1">
    <property type="nucleotide sequence ID" value="NZ_JAEMNX010000027.1"/>
</dbReference>
<feature type="transmembrane region" description="Helical" evidence="5">
    <location>
        <begin position="68"/>
        <end position="86"/>
    </location>
</feature>
<feature type="transmembrane region" description="Helical" evidence="5">
    <location>
        <begin position="6"/>
        <end position="27"/>
    </location>
</feature>
<keyword evidence="3" id="KW-0804">Transcription</keyword>
<dbReference type="SMART" id="SM00342">
    <property type="entry name" value="HTH_ARAC"/>
    <property type="match status" value="1"/>
</dbReference>